<proteinExistence type="predicted"/>
<dbReference type="Proteomes" id="UP001516023">
    <property type="component" value="Unassembled WGS sequence"/>
</dbReference>
<feature type="compositionally biased region" description="Polar residues" evidence="1">
    <location>
        <begin position="105"/>
        <end position="117"/>
    </location>
</feature>
<protein>
    <submittedName>
        <fullName evidence="2">Uncharacterized protein</fullName>
    </submittedName>
</protein>
<dbReference type="AlphaFoldDB" id="A0ABD3QTX8"/>
<accession>A0ABD3QTX8</accession>
<feature type="compositionally biased region" description="Basic and acidic residues" evidence="1">
    <location>
        <begin position="152"/>
        <end position="161"/>
    </location>
</feature>
<evidence type="ECO:0000313" key="2">
    <source>
        <dbReference type="EMBL" id="KAL3803663.1"/>
    </source>
</evidence>
<sequence>MSMSDARSQLAEIEALIAANDLLQLIALEEQASEVPSAVHSLPAAEQQQQHPPTGVSSVDVAAVTDQQSTTILADYTAQGKFTSHETSLQSSLLEAPDISAFQPVTTSSKAVASRTATADKIQDKSGDVDDLNATATNNNQTETKKKKKKKKEESEMKFELPPHLIPLDSDTPAQKLKKQRTAKALKSKFREKQKELEADKKKNDWKSFAKGGKRKAVGGIVGNSIFSTEEGVNAKVGVVSGGGTRKMTEFSEKGGNKRHKFL</sequence>
<comment type="caution">
    <text evidence="2">The sequence shown here is derived from an EMBL/GenBank/DDBJ whole genome shotgun (WGS) entry which is preliminary data.</text>
</comment>
<evidence type="ECO:0000256" key="1">
    <source>
        <dbReference type="SAM" id="MobiDB-lite"/>
    </source>
</evidence>
<keyword evidence="3" id="KW-1185">Reference proteome</keyword>
<feature type="region of interest" description="Disordered" evidence="1">
    <location>
        <begin position="105"/>
        <end position="175"/>
    </location>
</feature>
<organism evidence="2 3">
    <name type="scientific">Cyclotella cryptica</name>
    <dbReference type="NCBI Taxonomy" id="29204"/>
    <lineage>
        <taxon>Eukaryota</taxon>
        <taxon>Sar</taxon>
        <taxon>Stramenopiles</taxon>
        <taxon>Ochrophyta</taxon>
        <taxon>Bacillariophyta</taxon>
        <taxon>Coscinodiscophyceae</taxon>
        <taxon>Thalassiosirophycidae</taxon>
        <taxon>Stephanodiscales</taxon>
        <taxon>Stephanodiscaceae</taxon>
        <taxon>Cyclotella</taxon>
    </lineage>
</organism>
<gene>
    <name evidence="2" type="ORF">HJC23_003717</name>
</gene>
<reference evidence="2 3" key="1">
    <citation type="journal article" date="2020" name="G3 (Bethesda)">
        <title>Improved Reference Genome for Cyclotella cryptica CCMP332, a Model for Cell Wall Morphogenesis, Salinity Adaptation, and Lipid Production in Diatoms (Bacillariophyta).</title>
        <authorList>
            <person name="Roberts W.R."/>
            <person name="Downey K.M."/>
            <person name="Ruck E.C."/>
            <person name="Traller J.C."/>
            <person name="Alverson A.J."/>
        </authorList>
    </citation>
    <scope>NUCLEOTIDE SEQUENCE [LARGE SCALE GENOMIC DNA]</scope>
    <source>
        <strain evidence="2 3">CCMP332</strain>
    </source>
</reference>
<dbReference type="EMBL" id="JABMIG020000012">
    <property type="protein sequence ID" value="KAL3803663.1"/>
    <property type="molecule type" value="Genomic_DNA"/>
</dbReference>
<name>A0ABD3QTX8_9STRA</name>
<evidence type="ECO:0000313" key="3">
    <source>
        <dbReference type="Proteomes" id="UP001516023"/>
    </source>
</evidence>